<dbReference type="EMBL" id="DXBE01000020">
    <property type="protein sequence ID" value="HIZ68626.1"/>
    <property type="molecule type" value="Genomic_DNA"/>
</dbReference>
<gene>
    <name evidence="8" type="ORF">H9966_01895</name>
</gene>
<dbReference type="GO" id="GO:0004553">
    <property type="term" value="F:hydrolase activity, hydrolyzing O-glycosyl compounds"/>
    <property type="evidence" value="ECO:0007669"/>
    <property type="project" value="InterPro"/>
</dbReference>
<feature type="active site" description="Proton donor" evidence="4">
    <location>
        <position position="215"/>
    </location>
</feature>
<dbReference type="Gene3D" id="2.60.120.200">
    <property type="match status" value="1"/>
</dbReference>
<dbReference type="GO" id="GO:0005975">
    <property type="term" value="P:carbohydrate metabolic process"/>
    <property type="evidence" value="ECO:0007669"/>
    <property type="project" value="InterPro"/>
</dbReference>
<keyword evidence="2 6" id="KW-0378">Hydrolase</keyword>
<reference evidence="8" key="1">
    <citation type="journal article" date="2021" name="PeerJ">
        <title>Extensive microbial diversity within the chicken gut microbiome revealed by metagenomics and culture.</title>
        <authorList>
            <person name="Gilroy R."/>
            <person name="Ravi A."/>
            <person name="Getino M."/>
            <person name="Pursley I."/>
            <person name="Horton D.L."/>
            <person name="Alikhan N.F."/>
            <person name="Baker D."/>
            <person name="Gharbi K."/>
            <person name="Hall N."/>
            <person name="Watson M."/>
            <person name="Adriaenssens E.M."/>
            <person name="Foster-Nyarko E."/>
            <person name="Jarju S."/>
            <person name="Secka A."/>
            <person name="Antonio M."/>
            <person name="Oren A."/>
            <person name="Chaudhuri R.R."/>
            <person name="La Ragione R."/>
            <person name="Hildebrand F."/>
            <person name="Pallen M.J."/>
        </authorList>
    </citation>
    <scope>NUCLEOTIDE SEQUENCE</scope>
    <source>
        <strain evidence="8">ChiHecec3B27-8219</strain>
    </source>
</reference>
<protein>
    <submittedName>
        <fullName evidence="8">Glycoside hydrolase 43 family protein</fullName>
    </submittedName>
</protein>
<dbReference type="Proteomes" id="UP000824055">
    <property type="component" value="Unassembled WGS sequence"/>
</dbReference>
<dbReference type="Pfam" id="PF04616">
    <property type="entry name" value="Glyco_hydro_43"/>
    <property type="match status" value="1"/>
</dbReference>
<evidence type="ECO:0000259" key="7">
    <source>
        <dbReference type="Pfam" id="PF17851"/>
    </source>
</evidence>
<name>A0A9D2FXP3_9BACT</name>
<dbReference type="PANTHER" id="PTHR42812:SF12">
    <property type="entry name" value="BETA-XYLOSIDASE-RELATED"/>
    <property type="match status" value="1"/>
</dbReference>
<evidence type="ECO:0000256" key="1">
    <source>
        <dbReference type="ARBA" id="ARBA00009865"/>
    </source>
</evidence>
<evidence type="ECO:0000256" key="2">
    <source>
        <dbReference type="ARBA" id="ARBA00022801"/>
    </source>
</evidence>
<proteinExistence type="inferred from homology"/>
<dbReference type="SUPFAM" id="SSF75005">
    <property type="entry name" value="Arabinanase/levansucrase/invertase"/>
    <property type="match status" value="1"/>
</dbReference>
<dbReference type="Pfam" id="PF17851">
    <property type="entry name" value="GH43_C2"/>
    <property type="match status" value="1"/>
</dbReference>
<comment type="caution">
    <text evidence="8">The sequence shown here is derived from an EMBL/GenBank/DDBJ whole genome shotgun (WGS) entry which is preliminary data.</text>
</comment>
<evidence type="ECO:0000256" key="4">
    <source>
        <dbReference type="PIRSR" id="PIRSR606710-1"/>
    </source>
</evidence>
<dbReference type="SUPFAM" id="SSF49899">
    <property type="entry name" value="Concanavalin A-like lectins/glucanases"/>
    <property type="match status" value="1"/>
</dbReference>
<dbReference type="AlphaFoldDB" id="A0A9D2FXP3"/>
<feature type="active site" description="Proton acceptor" evidence="4">
    <location>
        <position position="48"/>
    </location>
</feature>
<dbReference type="CDD" id="cd09001">
    <property type="entry name" value="GH43_FsAxh1-like"/>
    <property type="match status" value="1"/>
</dbReference>
<accession>A0A9D2FXP3</accession>
<dbReference type="InterPro" id="IPR051795">
    <property type="entry name" value="Glycosyl_Hydrlase_43"/>
</dbReference>
<evidence type="ECO:0000313" key="9">
    <source>
        <dbReference type="Proteomes" id="UP000824055"/>
    </source>
</evidence>
<evidence type="ECO:0000256" key="6">
    <source>
        <dbReference type="RuleBase" id="RU361187"/>
    </source>
</evidence>
<dbReference type="InterPro" id="IPR013320">
    <property type="entry name" value="ConA-like_dom_sf"/>
</dbReference>
<organism evidence="8 9">
    <name type="scientific">Candidatus Prevotella avicola</name>
    <dbReference type="NCBI Taxonomy" id="2838738"/>
    <lineage>
        <taxon>Bacteria</taxon>
        <taxon>Pseudomonadati</taxon>
        <taxon>Bacteroidota</taxon>
        <taxon>Bacteroidia</taxon>
        <taxon>Bacteroidales</taxon>
        <taxon>Prevotellaceae</taxon>
        <taxon>Prevotella</taxon>
    </lineage>
</organism>
<dbReference type="InterPro" id="IPR006710">
    <property type="entry name" value="Glyco_hydro_43"/>
</dbReference>
<evidence type="ECO:0000256" key="3">
    <source>
        <dbReference type="ARBA" id="ARBA00023295"/>
    </source>
</evidence>
<dbReference type="InterPro" id="IPR041542">
    <property type="entry name" value="GH43_C2"/>
</dbReference>
<reference evidence="8" key="2">
    <citation type="submission" date="2021-04" db="EMBL/GenBank/DDBJ databases">
        <authorList>
            <person name="Gilroy R."/>
        </authorList>
    </citation>
    <scope>NUCLEOTIDE SEQUENCE</scope>
    <source>
        <strain evidence="8">ChiHecec3B27-8219</strain>
    </source>
</reference>
<dbReference type="InterPro" id="IPR023296">
    <property type="entry name" value="Glyco_hydro_beta-prop_sf"/>
</dbReference>
<evidence type="ECO:0000256" key="5">
    <source>
        <dbReference type="PIRSR" id="PIRSR606710-2"/>
    </source>
</evidence>
<sequence>MNKLLILSFISLLTMNTYGQKDYVSQVWNPDNGDGTFTNPVLNADYSDPDVIAVGDDYYLTASSFNCLPGLPILHSRDLVHWQLIGHALQRLEPDSVFAASAHGMGVWAPSIRYHDGEFYIYWGDPDYGVFMVKAKNPVGPWSKPLQVIAGKGMIDTCPLWDEDGRCYLVNAWANSRSRFASVITVRELNADGTEAVSAPVIVFDGNGTENRTCEGPKFYKRDGWYWIMMPAGGVATGFQLAMRSRSPYGPYECKKVLEQGDTPVNGPHQGGWIHTSQGEDWFMHFQDKGAYGRVVHLQPVTWRDNWPVMGKLPATGYCGEPLLTCRMPKSAYHDTCNPVESDEFNDPRLGLQWQWHGNYQQSFGMPTSFGVFRLYTYKTDKTIWHTPNLLLQKTPADSFTATAKLTLAAKEQGQMGGIIMMGLDYSALVVKREGNSFLLQQVTCHGADKGNVEEVKTLATLEPTSADKIDYQPAIYEQLYLRMRVHNGEVEFSYSTNGKKYKSVGETFQMREGKWIGAKIGFVAQEPAGKSNRGWIDVDWFRVTK</sequence>
<feature type="site" description="Important for catalytic activity, responsible for pKa modulation of the active site Glu and correct orientation of both the proton donor and substrate" evidence="5">
    <location>
        <position position="156"/>
    </location>
</feature>
<keyword evidence="3 6" id="KW-0326">Glycosidase</keyword>
<dbReference type="PANTHER" id="PTHR42812">
    <property type="entry name" value="BETA-XYLOSIDASE"/>
    <property type="match status" value="1"/>
</dbReference>
<evidence type="ECO:0000313" key="8">
    <source>
        <dbReference type="EMBL" id="HIZ68626.1"/>
    </source>
</evidence>
<comment type="similarity">
    <text evidence="1 6">Belongs to the glycosyl hydrolase 43 family.</text>
</comment>
<feature type="domain" description="Beta-xylosidase C-terminal Concanavalin A-like" evidence="7">
    <location>
        <begin position="342"/>
        <end position="544"/>
    </location>
</feature>
<dbReference type="Gene3D" id="2.115.10.20">
    <property type="entry name" value="Glycosyl hydrolase domain, family 43"/>
    <property type="match status" value="1"/>
</dbReference>